<dbReference type="InterPro" id="IPR011761">
    <property type="entry name" value="ATP-grasp"/>
</dbReference>
<protein>
    <submittedName>
        <fullName evidence="3">Carbamoyl phosphate synthase-like protein</fullName>
    </submittedName>
</protein>
<keyword evidence="1" id="KW-0547">Nucleotide-binding</keyword>
<evidence type="ECO:0000256" key="1">
    <source>
        <dbReference type="PROSITE-ProRule" id="PRU00409"/>
    </source>
</evidence>
<proteinExistence type="predicted"/>
<dbReference type="Gene3D" id="3.30.470.20">
    <property type="entry name" value="ATP-grasp fold, B domain"/>
    <property type="match status" value="1"/>
</dbReference>
<dbReference type="InterPro" id="IPR024710">
    <property type="entry name" value="MfnD"/>
</dbReference>
<dbReference type="GO" id="GO:0005524">
    <property type="term" value="F:ATP binding"/>
    <property type="evidence" value="ECO:0007669"/>
    <property type="project" value="UniProtKB-UniRule"/>
</dbReference>
<dbReference type="InterPro" id="IPR003806">
    <property type="entry name" value="ATP-grasp_PylC-type"/>
</dbReference>
<evidence type="ECO:0000313" key="4">
    <source>
        <dbReference type="Proteomes" id="UP000315724"/>
    </source>
</evidence>
<dbReference type="InterPro" id="IPR040803">
    <property type="entry name" value="MfnD_preATP-grasp"/>
</dbReference>
<dbReference type="OrthoDB" id="271331at2"/>
<dbReference type="Gene3D" id="2.30.36.100">
    <property type="match status" value="1"/>
</dbReference>
<dbReference type="SUPFAM" id="SSF56059">
    <property type="entry name" value="Glutathione synthetase ATP-binding domain-like"/>
    <property type="match status" value="1"/>
</dbReference>
<dbReference type="AlphaFoldDB" id="A0A517QUE3"/>
<dbReference type="GO" id="GO:0046872">
    <property type="term" value="F:metal ion binding"/>
    <property type="evidence" value="ECO:0007669"/>
    <property type="project" value="InterPro"/>
</dbReference>
<dbReference type="Pfam" id="PF02655">
    <property type="entry name" value="ATP-grasp_3"/>
    <property type="match status" value="1"/>
</dbReference>
<dbReference type="EMBL" id="CP036267">
    <property type="protein sequence ID" value="QDT35225.1"/>
    <property type="molecule type" value="Genomic_DNA"/>
</dbReference>
<feature type="domain" description="ATP-grasp" evidence="2">
    <location>
        <begin position="133"/>
        <end position="316"/>
    </location>
</feature>
<evidence type="ECO:0000313" key="3">
    <source>
        <dbReference type="EMBL" id="QDT35225.1"/>
    </source>
</evidence>
<dbReference type="Pfam" id="PF18301">
    <property type="entry name" value="preATP-grasp_3"/>
    <property type="match status" value="1"/>
</dbReference>
<dbReference type="Gene3D" id="3.40.50.11770">
    <property type="match status" value="1"/>
</dbReference>
<evidence type="ECO:0000259" key="2">
    <source>
        <dbReference type="PROSITE" id="PS50975"/>
    </source>
</evidence>
<reference evidence="3 4" key="1">
    <citation type="submission" date="2019-02" db="EMBL/GenBank/DDBJ databases">
        <title>Deep-cultivation of Planctomycetes and their phenomic and genomic characterization uncovers novel biology.</title>
        <authorList>
            <person name="Wiegand S."/>
            <person name="Jogler M."/>
            <person name="Boedeker C."/>
            <person name="Pinto D."/>
            <person name="Vollmers J."/>
            <person name="Rivas-Marin E."/>
            <person name="Kohn T."/>
            <person name="Peeters S.H."/>
            <person name="Heuer A."/>
            <person name="Rast P."/>
            <person name="Oberbeckmann S."/>
            <person name="Bunk B."/>
            <person name="Jeske O."/>
            <person name="Meyerdierks A."/>
            <person name="Storesund J.E."/>
            <person name="Kallscheuer N."/>
            <person name="Luecker S."/>
            <person name="Lage O.M."/>
            <person name="Pohl T."/>
            <person name="Merkel B.J."/>
            <person name="Hornburger P."/>
            <person name="Mueller R.-W."/>
            <person name="Bruemmer F."/>
            <person name="Labrenz M."/>
            <person name="Spormann A.M."/>
            <person name="Op den Camp H."/>
            <person name="Overmann J."/>
            <person name="Amann R."/>
            <person name="Jetten M.S.M."/>
            <person name="Mascher T."/>
            <person name="Medema M.H."/>
            <person name="Devos D.P."/>
            <person name="Kaster A.-K."/>
            <person name="Ovreas L."/>
            <person name="Rohde M."/>
            <person name="Galperin M.Y."/>
            <person name="Jogler C."/>
        </authorList>
    </citation>
    <scope>NUCLEOTIDE SEQUENCE [LARGE SCALE GENOMIC DNA]</scope>
    <source>
        <strain evidence="3 4">Mal48</strain>
    </source>
</reference>
<dbReference type="RefSeq" id="WP_145204445.1">
    <property type="nucleotide sequence ID" value="NZ_CP036267.1"/>
</dbReference>
<dbReference type="KEGG" id="tpol:Mal48_45010"/>
<accession>A0A517QUE3</accession>
<keyword evidence="1" id="KW-0067">ATP-binding</keyword>
<dbReference type="PIRSF" id="PIRSF016766">
    <property type="entry name" value="UCP016766_ATPgrasp"/>
    <property type="match status" value="1"/>
</dbReference>
<gene>
    <name evidence="3" type="ORF">Mal48_45010</name>
</gene>
<organism evidence="3 4">
    <name type="scientific">Thalassoglobus polymorphus</name>
    <dbReference type="NCBI Taxonomy" id="2527994"/>
    <lineage>
        <taxon>Bacteria</taxon>
        <taxon>Pseudomonadati</taxon>
        <taxon>Planctomycetota</taxon>
        <taxon>Planctomycetia</taxon>
        <taxon>Planctomycetales</taxon>
        <taxon>Planctomycetaceae</taxon>
        <taxon>Thalassoglobus</taxon>
    </lineage>
</organism>
<name>A0A517QUE3_9PLAN</name>
<dbReference type="PROSITE" id="PS50975">
    <property type="entry name" value="ATP_GRASP"/>
    <property type="match status" value="1"/>
</dbReference>
<dbReference type="Proteomes" id="UP000315724">
    <property type="component" value="Chromosome"/>
</dbReference>
<sequence length="349" mass="38685">MRLFLYEDLCGGGCDEFLEFPSLKREGLAMLNALIHDFSLMPSTLFGTNLQLITHWDVRHGTAPFQDIHNLQVVNVREEQADEAFAETLKHCDAALVVAPETGMRLQQLCELVERSNCRSLNSSSAAIHLCGEKLLFAQHLEQAKITTIPTSTDLEELPMSSHYVRKPRDGAGSSGVQLFSEQEARAASIRPVENTIWQPFISGQPCSMGCFHNAGTGDLLCLPIAKQHLSEDGQFQYQGGEIPLVTAKRSAATQVVQSLVDSVTGLNGYFGVDMILTSAGEVVIVEVNPRLTTSYVGYRKMTKTNLAECFFEVPDAAKIDWVRHITFQPNGETQGRTLNRNERDCGWY</sequence>
<keyword evidence="4" id="KW-1185">Reference proteome</keyword>